<reference evidence="2" key="1">
    <citation type="journal article" date="2023" name="Science">
        <title>Genome structures resolve the early diversification of teleost fishes.</title>
        <authorList>
            <person name="Parey E."/>
            <person name="Louis A."/>
            <person name="Montfort J."/>
            <person name="Bouchez O."/>
            <person name="Roques C."/>
            <person name="Iampietro C."/>
            <person name="Lluch J."/>
            <person name="Castinel A."/>
            <person name="Donnadieu C."/>
            <person name="Desvignes T."/>
            <person name="Floi Bucao C."/>
            <person name="Jouanno E."/>
            <person name="Wen M."/>
            <person name="Mejri S."/>
            <person name="Dirks R."/>
            <person name="Jansen H."/>
            <person name="Henkel C."/>
            <person name="Chen W.J."/>
            <person name="Zahm M."/>
            <person name="Cabau C."/>
            <person name="Klopp C."/>
            <person name="Thompson A.W."/>
            <person name="Robinson-Rechavi M."/>
            <person name="Braasch I."/>
            <person name="Lecointre G."/>
            <person name="Bobe J."/>
            <person name="Postlethwait J.H."/>
            <person name="Berthelot C."/>
            <person name="Roest Crollius H."/>
            <person name="Guiguen Y."/>
        </authorList>
    </citation>
    <scope>NUCLEOTIDE SEQUENCE</scope>
    <source>
        <strain evidence="2">WJC10195</strain>
    </source>
</reference>
<evidence type="ECO:0000313" key="2">
    <source>
        <dbReference type="EMBL" id="KAJ8346255.1"/>
    </source>
</evidence>
<proteinExistence type="predicted"/>
<feature type="region of interest" description="Disordered" evidence="1">
    <location>
        <begin position="70"/>
        <end position="99"/>
    </location>
</feature>
<dbReference type="AlphaFoldDB" id="A0A9Q1ILG8"/>
<sequence>MLRQHFPLSWEAPLPSLPAGSFVRQVRRGRRRDAQTLIGAKWGSPLWKGRVEAVYRAPLFVPRGDREQIERYSYPGPSPCPSAPSPRGGAGSGKREAWPGLNHLSSHLAANGLARRSPWQHRQTTGRHSAQSISVTVIVPLLPVFVDPFLSASHKQALYGRHDTMAADTHRSMGSGGKMTFSHRGKAASVRQIPSNGDL</sequence>
<evidence type="ECO:0000256" key="1">
    <source>
        <dbReference type="SAM" id="MobiDB-lite"/>
    </source>
</evidence>
<dbReference type="Proteomes" id="UP001152622">
    <property type="component" value="Chromosome 12"/>
</dbReference>
<name>A0A9Q1ILG8_SYNKA</name>
<evidence type="ECO:0000313" key="3">
    <source>
        <dbReference type="Proteomes" id="UP001152622"/>
    </source>
</evidence>
<accession>A0A9Q1ILG8</accession>
<feature type="region of interest" description="Disordered" evidence="1">
    <location>
        <begin position="170"/>
        <end position="199"/>
    </location>
</feature>
<dbReference type="EMBL" id="JAINUF010000012">
    <property type="protein sequence ID" value="KAJ8346255.1"/>
    <property type="molecule type" value="Genomic_DNA"/>
</dbReference>
<comment type="caution">
    <text evidence="2">The sequence shown here is derived from an EMBL/GenBank/DDBJ whole genome shotgun (WGS) entry which is preliminary data.</text>
</comment>
<keyword evidence="3" id="KW-1185">Reference proteome</keyword>
<protein>
    <submittedName>
        <fullName evidence="2">Uncharacterized protein</fullName>
    </submittedName>
</protein>
<organism evidence="2 3">
    <name type="scientific">Synaphobranchus kaupii</name>
    <name type="common">Kaup's arrowtooth eel</name>
    <dbReference type="NCBI Taxonomy" id="118154"/>
    <lineage>
        <taxon>Eukaryota</taxon>
        <taxon>Metazoa</taxon>
        <taxon>Chordata</taxon>
        <taxon>Craniata</taxon>
        <taxon>Vertebrata</taxon>
        <taxon>Euteleostomi</taxon>
        <taxon>Actinopterygii</taxon>
        <taxon>Neopterygii</taxon>
        <taxon>Teleostei</taxon>
        <taxon>Anguilliformes</taxon>
        <taxon>Synaphobranchidae</taxon>
        <taxon>Synaphobranchus</taxon>
    </lineage>
</organism>
<gene>
    <name evidence="2" type="ORF">SKAU_G00304480</name>
</gene>